<keyword evidence="4" id="KW-0158">Chromosome</keyword>
<feature type="region of interest" description="Disordered" evidence="10">
    <location>
        <begin position="1351"/>
        <end position="1374"/>
    </location>
</feature>
<feature type="compositionally biased region" description="Gly residues" evidence="10">
    <location>
        <begin position="1353"/>
        <end position="1364"/>
    </location>
</feature>
<organism evidence="13 14">
    <name type="scientific">Pseudomicrostroma glucosiphilum</name>
    <dbReference type="NCBI Taxonomy" id="1684307"/>
    <lineage>
        <taxon>Eukaryota</taxon>
        <taxon>Fungi</taxon>
        <taxon>Dikarya</taxon>
        <taxon>Basidiomycota</taxon>
        <taxon>Ustilaginomycotina</taxon>
        <taxon>Exobasidiomycetes</taxon>
        <taxon>Microstromatales</taxon>
        <taxon>Microstromatales incertae sedis</taxon>
        <taxon>Pseudomicrostroma</taxon>
    </lineage>
</organism>
<dbReference type="GO" id="GO:0010032">
    <property type="term" value="P:meiotic chromosome condensation"/>
    <property type="evidence" value="ECO:0007669"/>
    <property type="project" value="TreeGrafter"/>
</dbReference>
<evidence type="ECO:0000256" key="6">
    <source>
        <dbReference type="ARBA" id="ARBA00022776"/>
    </source>
</evidence>
<feature type="compositionally biased region" description="Acidic residues" evidence="10">
    <location>
        <begin position="1523"/>
        <end position="1536"/>
    </location>
</feature>
<keyword evidence="6" id="KW-0498">Mitosis</keyword>
<evidence type="ECO:0000256" key="7">
    <source>
        <dbReference type="ARBA" id="ARBA00023067"/>
    </source>
</evidence>
<dbReference type="RefSeq" id="XP_025349200.1">
    <property type="nucleotide sequence ID" value="XM_025492174.1"/>
</dbReference>
<feature type="region of interest" description="Disordered" evidence="10">
    <location>
        <begin position="410"/>
        <end position="435"/>
    </location>
</feature>
<evidence type="ECO:0000313" key="13">
    <source>
        <dbReference type="EMBL" id="PWN22040.1"/>
    </source>
</evidence>
<keyword evidence="14" id="KW-1185">Reference proteome</keyword>
<dbReference type="GO" id="GO:0000779">
    <property type="term" value="C:condensed chromosome, centromeric region"/>
    <property type="evidence" value="ECO:0007669"/>
    <property type="project" value="TreeGrafter"/>
</dbReference>
<keyword evidence="8" id="KW-0539">Nucleus</keyword>
<proteinExistence type="inferred from homology"/>
<dbReference type="Gene3D" id="1.25.10.10">
    <property type="entry name" value="Leucine-rich Repeat Variant"/>
    <property type="match status" value="1"/>
</dbReference>
<dbReference type="GO" id="GO:0005634">
    <property type="term" value="C:nucleus"/>
    <property type="evidence" value="ECO:0007669"/>
    <property type="project" value="UniProtKB-SubCell"/>
</dbReference>
<feature type="domain" description="Condensin complex subunit 1 C-terminal" evidence="11">
    <location>
        <begin position="1150"/>
        <end position="1309"/>
    </location>
</feature>
<evidence type="ECO:0000256" key="5">
    <source>
        <dbReference type="ARBA" id="ARBA00022618"/>
    </source>
</evidence>
<dbReference type="OrthoDB" id="436262at2759"/>
<evidence type="ECO:0000256" key="8">
    <source>
        <dbReference type="ARBA" id="ARBA00023242"/>
    </source>
</evidence>
<dbReference type="InterPro" id="IPR026971">
    <property type="entry name" value="CND1/NCAPD3"/>
</dbReference>
<dbReference type="InterPro" id="IPR016024">
    <property type="entry name" value="ARM-type_fold"/>
</dbReference>
<dbReference type="PIRSF" id="PIRSF017127">
    <property type="entry name" value="Condensin_D2"/>
    <property type="match status" value="1"/>
</dbReference>
<feature type="region of interest" description="Disordered" evidence="10">
    <location>
        <begin position="1016"/>
        <end position="1057"/>
    </location>
</feature>
<dbReference type="InterPro" id="IPR032682">
    <property type="entry name" value="Cnd1_C"/>
</dbReference>
<name>A0A316U9Y1_9BASI</name>
<feature type="region of interest" description="Disordered" evidence="10">
    <location>
        <begin position="944"/>
        <end position="967"/>
    </location>
</feature>
<dbReference type="GO" id="GO:0000796">
    <property type="term" value="C:condensin complex"/>
    <property type="evidence" value="ECO:0007669"/>
    <property type="project" value="TreeGrafter"/>
</dbReference>
<evidence type="ECO:0000256" key="9">
    <source>
        <dbReference type="ARBA" id="ARBA00023306"/>
    </source>
</evidence>
<feature type="region of interest" description="Disordered" evidence="10">
    <location>
        <begin position="1396"/>
        <end position="1536"/>
    </location>
</feature>
<keyword evidence="7" id="KW-0226">DNA condensation</keyword>
<evidence type="ECO:0000256" key="4">
    <source>
        <dbReference type="ARBA" id="ARBA00022454"/>
    </source>
</evidence>
<dbReference type="GO" id="GO:0007076">
    <property type="term" value="P:mitotic chromosome condensation"/>
    <property type="evidence" value="ECO:0007669"/>
    <property type="project" value="InterPro"/>
</dbReference>
<protein>
    <submittedName>
        <fullName evidence="13">ARM repeat-containing protein</fullName>
    </submittedName>
</protein>
<feature type="domain" description="Condensin complex subunit 1 N-terminal" evidence="12">
    <location>
        <begin position="89"/>
        <end position="284"/>
    </location>
</feature>
<dbReference type="EMBL" id="KZ819324">
    <property type="protein sequence ID" value="PWN22040.1"/>
    <property type="molecule type" value="Genomic_DNA"/>
</dbReference>
<feature type="compositionally biased region" description="Basic and acidic residues" evidence="10">
    <location>
        <begin position="418"/>
        <end position="435"/>
    </location>
</feature>
<reference evidence="13 14" key="1">
    <citation type="journal article" date="2018" name="Mol. Biol. Evol.">
        <title>Broad Genomic Sampling Reveals a Smut Pathogenic Ancestry of the Fungal Clade Ustilaginomycotina.</title>
        <authorList>
            <person name="Kijpornyongpan T."/>
            <person name="Mondo S.J."/>
            <person name="Barry K."/>
            <person name="Sandor L."/>
            <person name="Lee J."/>
            <person name="Lipzen A."/>
            <person name="Pangilinan J."/>
            <person name="LaButti K."/>
            <person name="Hainaut M."/>
            <person name="Henrissat B."/>
            <person name="Grigoriev I.V."/>
            <person name="Spatafora J.W."/>
            <person name="Aime M.C."/>
        </authorList>
    </citation>
    <scope>NUCLEOTIDE SEQUENCE [LARGE SCALE GENOMIC DNA]</scope>
    <source>
        <strain evidence="13 14">MCA 4718</strain>
    </source>
</reference>
<feature type="compositionally biased region" description="Low complexity" evidence="10">
    <location>
        <begin position="1487"/>
        <end position="1513"/>
    </location>
</feature>
<dbReference type="InterPro" id="IPR024324">
    <property type="entry name" value="Condensin_cplx_su1_N"/>
</dbReference>
<feature type="compositionally biased region" description="Low complexity" evidence="10">
    <location>
        <begin position="169"/>
        <end position="181"/>
    </location>
</feature>
<evidence type="ECO:0000256" key="1">
    <source>
        <dbReference type="ARBA" id="ARBA00004123"/>
    </source>
</evidence>
<dbReference type="InterPro" id="IPR007673">
    <property type="entry name" value="Condensin_cplx_su1"/>
</dbReference>
<dbReference type="Pfam" id="PF12717">
    <property type="entry name" value="Cnd1"/>
    <property type="match status" value="1"/>
</dbReference>
<evidence type="ECO:0000313" key="14">
    <source>
        <dbReference type="Proteomes" id="UP000245942"/>
    </source>
</evidence>
<feature type="compositionally biased region" description="Low complexity" evidence="10">
    <location>
        <begin position="1402"/>
        <end position="1418"/>
    </location>
</feature>
<feature type="compositionally biased region" description="Gly residues" evidence="10">
    <location>
        <begin position="1423"/>
        <end position="1443"/>
    </location>
</feature>
<dbReference type="PANTHER" id="PTHR14222">
    <property type="entry name" value="CONDENSIN"/>
    <property type="match status" value="1"/>
</dbReference>
<evidence type="ECO:0000256" key="3">
    <source>
        <dbReference type="ARBA" id="ARBA00009606"/>
    </source>
</evidence>
<feature type="region of interest" description="Disordered" evidence="10">
    <location>
        <begin position="546"/>
        <end position="596"/>
    </location>
</feature>
<evidence type="ECO:0000256" key="2">
    <source>
        <dbReference type="ARBA" id="ARBA00004286"/>
    </source>
</evidence>
<dbReference type="GeneID" id="37013908"/>
<comment type="similarity">
    <text evidence="3">Belongs to the CND1 (condensin subunit 1) family.</text>
</comment>
<evidence type="ECO:0000256" key="10">
    <source>
        <dbReference type="SAM" id="MobiDB-lite"/>
    </source>
</evidence>
<dbReference type="STRING" id="1684307.A0A316U9Y1"/>
<comment type="subcellular location">
    <subcellularLocation>
        <location evidence="2">Chromosome</location>
    </subcellularLocation>
    <subcellularLocation>
        <location evidence="1">Nucleus</location>
    </subcellularLocation>
</comment>
<dbReference type="PANTHER" id="PTHR14222:SF2">
    <property type="entry name" value="CONDENSIN COMPLEX SUBUNIT 1"/>
    <property type="match status" value="1"/>
</dbReference>
<keyword evidence="5" id="KW-0132">Cell division</keyword>
<dbReference type="Pfam" id="PF12922">
    <property type="entry name" value="Cnd1_N"/>
    <property type="match status" value="1"/>
</dbReference>
<feature type="compositionally biased region" description="Acidic residues" evidence="10">
    <location>
        <begin position="552"/>
        <end position="577"/>
    </location>
</feature>
<dbReference type="GO" id="GO:0051301">
    <property type="term" value="P:cell division"/>
    <property type="evidence" value="ECO:0007669"/>
    <property type="project" value="UniProtKB-KW"/>
</dbReference>
<feature type="region of interest" description="Disordered" evidence="10">
    <location>
        <begin position="169"/>
        <end position="203"/>
    </location>
</feature>
<evidence type="ECO:0000259" key="12">
    <source>
        <dbReference type="Pfam" id="PF12922"/>
    </source>
</evidence>
<keyword evidence="9" id="KW-0131">Cell cycle</keyword>
<dbReference type="SUPFAM" id="SSF48371">
    <property type="entry name" value="ARM repeat"/>
    <property type="match status" value="1"/>
</dbReference>
<gene>
    <name evidence="13" type="ORF">BCV69DRAFT_281949</name>
</gene>
<dbReference type="InterPro" id="IPR011989">
    <property type="entry name" value="ARM-like"/>
</dbReference>
<accession>A0A316U9Y1</accession>
<feature type="compositionally biased region" description="Acidic residues" evidence="10">
    <location>
        <begin position="1454"/>
        <end position="1480"/>
    </location>
</feature>
<dbReference type="Proteomes" id="UP000245942">
    <property type="component" value="Unassembled WGS sequence"/>
</dbReference>
<sequence length="1536" mass="167558">MDDSPFRTYTHFDLAAELDGLDAVAPSSYRISSDEIDVSTLSTAEQNALLNNLIDQLALTRPEELPREQDLWNNLRTVLKYFENLEDNARSKVADGITSAFSQLVAAIKRDAELVSTGHRTGTMLDDSDDEDGYTPEELRKMYCEPLEMWAFLVNWLLVMADHVANTTSASGSGAGAAAPKSKGRGKKATSGGAGGSSSSPSSFPWSTILLPSLLQVTSNFLQVFPSNLFYPLPTPRESILSAFLRPSLALLDRESNLKANADIKTHVFSITCLSVKRHGQAQTVQPLLLQMLQYHDHLPEAVAQLLTVLRLEYDSPRLAEELLVEIANREFSSGGGGLAMTASMENKVPRSFARFLVAFTETNPRTTFKTIPLLQKLIDSEAYPLRNALVEIFYLLIRDLVLTDDQLPNTASQGGGRDADASVAHADDEARETSEEVRTRQIEGFWKILMERFLDVNSYVRVKVLNICTRLCDLPAKFPAQRTRLLSLTQRALKDKSSSARKAAITLLARLVLTHPYGLMHGGELEERVWRTRVEEIQKKMQELGGSIELPVEEEGEDLEGDEEEEEQDDADETEAADATAKRRPRKSAGRKSITVEQLSAQLSPQDLEMLNRLRLTYRYYADALSFIESLSTSMPTLEELLFSSNKGEALEAMDFFRIAAEYKLPGAEQGMRRMVHLVWMKDNVMVEPTAGGVTGAAGAEERDGGASGPSTAPRSIKGRLVEVYTSLYFSPLDHLSEKENIGLIARNLVQRTQGATLAELTSLEELISTMSGEKLIPLEVVDRLWAVYATPAGKKIQRSQRRGAIIILSMLAASRRQIVQDKIDVLLGVGLAPLGKADPVLAKWTAVALGRVGGSAKKVKGALSDQRTRFPMTHPMFAKLRAAVLSAGLADEAGKEDKKGEWFSLAENCIQVIYELGEQPDRLCGDIVKWFMLQVFGAKEGETRAGRASSPGDEESQQPNVSSSHPALGSSASAFLLAQMVFVVGHVALKQIVYLESVEREYKRRKALQDTIAKGGDDAPAVTNGGRGKKTGKAGAKGKGAGTDKNAAEEAEGDELEQVAGNVEDEVGETMGQVREEELLYGGRSLLALFGPFVVHIASNPKSYTSDHLRRAAVLTLCKFMCVSSKFCERHLALLLHILSTSSDPTTRSNVVIALGDIAVSFGNLVDADSDRLYAGLNDKDLGVKKHTLMVLTHLILNGMIKVKGQLGEMAKCLEDPEARVSNLAKLFFSELAIKENAVYNNLPDIISHLSIGKHAVDEETFERTMRFIFTFIDKEKQAENVIEKLCQRFRLTTAERQWRDIAFCLSLLPFKSERSMKKLIEGLPFYQDKVRDPDVYKRFVEIIQKARGSKVGGGGSGGAGKAGASSTGVSETELQDFEAALEGFHLKGSEEMELERGGQAKAAKAQANAARAATGRGRGRGAARGGAAGRGGARGGGAGGRSRRGRKAESSEEEEEEEEEEEKEEPAAADEDDEEDEAPRAKGRSAAATSGGRRGAAAAPVKATRTARAGAGRRRAIVESSDEEEEADGDDSF</sequence>
<dbReference type="GO" id="GO:0042393">
    <property type="term" value="F:histone binding"/>
    <property type="evidence" value="ECO:0007669"/>
    <property type="project" value="TreeGrafter"/>
</dbReference>
<evidence type="ECO:0000259" key="11">
    <source>
        <dbReference type="Pfam" id="PF12717"/>
    </source>
</evidence>